<keyword evidence="5" id="KW-0539">Nucleus</keyword>
<dbReference type="GO" id="GO:0043565">
    <property type="term" value="F:sequence-specific DNA binding"/>
    <property type="evidence" value="ECO:0007669"/>
    <property type="project" value="TreeGrafter"/>
</dbReference>
<feature type="region of interest" description="Disordered" evidence="6">
    <location>
        <begin position="59"/>
        <end position="86"/>
    </location>
</feature>
<reference evidence="8" key="1">
    <citation type="submission" date="2022-11" db="EMBL/GenBank/DDBJ databases">
        <authorList>
            <person name="Petersen C."/>
        </authorList>
    </citation>
    <scope>NUCLEOTIDE SEQUENCE</scope>
    <source>
        <strain evidence="8">IBT 30069</strain>
    </source>
</reference>
<evidence type="ECO:0000259" key="7">
    <source>
        <dbReference type="PROSITE" id="PS50048"/>
    </source>
</evidence>
<dbReference type="SMART" id="SM00066">
    <property type="entry name" value="GAL4"/>
    <property type="match status" value="1"/>
</dbReference>
<dbReference type="GO" id="GO:0008270">
    <property type="term" value="F:zinc ion binding"/>
    <property type="evidence" value="ECO:0007669"/>
    <property type="project" value="InterPro"/>
</dbReference>
<dbReference type="AlphaFoldDB" id="A0A9W9KPJ3"/>
<accession>A0A9W9KPJ3</accession>
<dbReference type="SUPFAM" id="SSF57701">
    <property type="entry name" value="Zn2/Cys6 DNA-binding domain"/>
    <property type="match status" value="1"/>
</dbReference>
<dbReference type="OrthoDB" id="3266505at2759"/>
<evidence type="ECO:0000313" key="8">
    <source>
        <dbReference type="EMBL" id="KAJ5113131.1"/>
    </source>
</evidence>
<dbReference type="PROSITE" id="PS50048">
    <property type="entry name" value="ZN2_CY6_FUNGAL_2"/>
    <property type="match status" value="1"/>
</dbReference>
<evidence type="ECO:0000256" key="3">
    <source>
        <dbReference type="ARBA" id="ARBA00023125"/>
    </source>
</evidence>
<dbReference type="GO" id="GO:0000981">
    <property type="term" value="F:DNA-binding transcription factor activity, RNA polymerase II-specific"/>
    <property type="evidence" value="ECO:0007669"/>
    <property type="project" value="InterPro"/>
</dbReference>
<dbReference type="PANTHER" id="PTHR47540">
    <property type="entry name" value="THIAMINE REPRESSIBLE GENES REGULATORY PROTEIN THI5"/>
    <property type="match status" value="1"/>
</dbReference>
<dbReference type="Gene3D" id="4.10.240.10">
    <property type="entry name" value="Zn(2)-C6 fungal-type DNA-binding domain"/>
    <property type="match status" value="1"/>
</dbReference>
<comment type="subcellular location">
    <subcellularLocation>
        <location evidence="1">Nucleus</location>
    </subcellularLocation>
</comment>
<evidence type="ECO:0000256" key="5">
    <source>
        <dbReference type="ARBA" id="ARBA00023242"/>
    </source>
</evidence>
<keyword evidence="3" id="KW-0238">DNA-binding</keyword>
<gene>
    <name evidence="8" type="ORF">N7456_001665</name>
</gene>
<evidence type="ECO:0000256" key="1">
    <source>
        <dbReference type="ARBA" id="ARBA00004123"/>
    </source>
</evidence>
<feature type="region of interest" description="Disordered" evidence="6">
    <location>
        <begin position="1"/>
        <end position="20"/>
    </location>
</feature>
<evidence type="ECO:0000256" key="6">
    <source>
        <dbReference type="SAM" id="MobiDB-lite"/>
    </source>
</evidence>
<keyword evidence="9" id="KW-1185">Reference proteome</keyword>
<dbReference type="GO" id="GO:0045944">
    <property type="term" value="P:positive regulation of transcription by RNA polymerase II"/>
    <property type="evidence" value="ECO:0007669"/>
    <property type="project" value="TreeGrafter"/>
</dbReference>
<dbReference type="GO" id="GO:0005634">
    <property type="term" value="C:nucleus"/>
    <property type="evidence" value="ECO:0007669"/>
    <property type="project" value="UniProtKB-SubCell"/>
</dbReference>
<dbReference type="PANTHER" id="PTHR47540:SF2">
    <property type="entry name" value="ZN(II)2CYS6 TRANSCRIPTION FACTOR (EUROFUNG)"/>
    <property type="match status" value="1"/>
</dbReference>
<evidence type="ECO:0000313" key="9">
    <source>
        <dbReference type="Proteomes" id="UP001149165"/>
    </source>
</evidence>
<dbReference type="Pfam" id="PF00172">
    <property type="entry name" value="Zn_clus"/>
    <property type="match status" value="1"/>
</dbReference>
<keyword evidence="4" id="KW-0804">Transcription</keyword>
<dbReference type="PROSITE" id="PS00463">
    <property type="entry name" value="ZN2_CY6_FUNGAL_1"/>
    <property type="match status" value="1"/>
</dbReference>
<reference evidence="8" key="2">
    <citation type="journal article" date="2023" name="IMA Fungus">
        <title>Comparative genomic study of the Penicillium genus elucidates a diverse pangenome and 15 lateral gene transfer events.</title>
        <authorList>
            <person name="Petersen C."/>
            <person name="Sorensen T."/>
            <person name="Nielsen M.R."/>
            <person name="Sondergaard T.E."/>
            <person name="Sorensen J.L."/>
            <person name="Fitzpatrick D.A."/>
            <person name="Frisvad J.C."/>
            <person name="Nielsen K.L."/>
        </authorList>
    </citation>
    <scope>NUCLEOTIDE SEQUENCE</scope>
    <source>
        <strain evidence="8">IBT 30069</strain>
    </source>
</reference>
<dbReference type="CDD" id="cd00067">
    <property type="entry name" value="GAL4"/>
    <property type="match status" value="1"/>
</dbReference>
<dbReference type="EMBL" id="JAPQKH010000002">
    <property type="protein sequence ID" value="KAJ5113131.1"/>
    <property type="molecule type" value="Genomic_DNA"/>
</dbReference>
<evidence type="ECO:0000256" key="4">
    <source>
        <dbReference type="ARBA" id="ARBA00023163"/>
    </source>
</evidence>
<name>A0A9W9KPJ3_9EURO</name>
<feature type="domain" description="Zn(2)-C6 fungal-type" evidence="7">
    <location>
        <begin position="29"/>
        <end position="58"/>
    </location>
</feature>
<protein>
    <recommendedName>
        <fullName evidence="7">Zn(2)-C6 fungal-type domain-containing protein</fullName>
    </recommendedName>
</protein>
<sequence>MSEGNRQEIACGTKRKREATVTKKRTSLACDTCRKQKEKCEGGQPCWRCQRLDRQCQFSTPQATRRPSHSPREDLSLCHSPKQSNRHQKNLEQIVQHFLGDVDLNEENIARVAATCEAKSKEVENSLDVAEEPFDVHFVSKDVACSFDSATPSNTSNMN</sequence>
<dbReference type="InterPro" id="IPR036864">
    <property type="entry name" value="Zn2-C6_fun-type_DNA-bd_sf"/>
</dbReference>
<organism evidence="8 9">
    <name type="scientific">Penicillium angulare</name>
    <dbReference type="NCBI Taxonomy" id="116970"/>
    <lineage>
        <taxon>Eukaryota</taxon>
        <taxon>Fungi</taxon>
        <taxon>Dikarya</taxon>
        <taxon>Ascomycota</taxon>
        <taxon>Pezizomycotina</taxon>
        <taxon>Eurotiomycetes</taxon>
        <taxon>Eurotiomycetidae</taxon>
        <taxon>Eurotiales</taxon>
        <taxon>Aspergillaceae</taxon>
        <taxon>Penicillium</taxon>
    </lineage>
</organism>
<keyword evidence="2" id="KW-0805">Transcription regulation</keyword>
<dbReference type="Proteomes" id="UP001149165">
    <property type="component" value="Unassembled WGS sequence"/>
</dbReference>
<dbReference type="InterPro" id="IPR051711">
    <property type="entry name" value="Stress_Response_Reg"/>
</dbReference>
<proteinExistence type="predicted"/>
<evidence type="ECO:0000256" key="2">
    <source>
        <dbReference type="ARBA" id="ARBA00023015"/>
    </source>
</evidence>
<dbReference type="InterPro" id="IPR001138">
    <property type="entry name" value="Zn2Cys6_DnaBD"/>
</dbReference>
<comment type="caution">
    <text evidence="8">The sequence shown here is derived from an EMBL/GenBank/DDBJ whole genome shotgun (WGS) entry which is preliminary data.</text>
</comment>